<keyword evidence="3" id="KW-1185">Reference proteome</keyword>
<proteinExistence type="predicted"/>
<feature type="transmembrane region" description="Helical" evidence="1">
    <location>
        <begin position="34"/>
        <end position="56"/>
    </location>
</feature>
<accession>A0A0F4ZIS4</accession>
<name>A0A0F4ZIS4_9PEZI</name>
<organism evidence="2 3">
    <name type="scientific">Thielaviopsis punctulata</name>
    <dbReference type="NCBI Taxonomy" id="72032"/>
    <lineage>
        <taxon>Eukaryota</taxon>
        <taxon>Fungi</taxon>
        <taxon>Dikarya</taxon>
        <taxon>Ascomycota</taxon>
        <taxon>Pezizomycotina</taxon>
        <taxon>Sordariomycetes</taxon>
        <taxon>Hypocreomycetidae</taxon>
        <taxon>Microascales</taxon>
        <taxon>Ceratocystidaceae</taxon>
        <taxon>Thielaviopsis</taxon>
    </lineage>
</organism>
<keyword evidence="1" id="KW-0812">Transmembrane</keyword>
<keyword evidence="1" id="KW-1133">Transmembrane helix</keyword>
<evidence type="ECO:0000256" key="1">
    <source>
        <dbReference type="SAM" id="Phobius"/>
    </source>
</evidence>
<sequence length="80" mass="8568">MAAAVRAGDTGQFGWFLKLGATPEAVATLNDQPVIFTVLLIVITVIAAQFGLMYWIHAATLKPEQIKAKADKKKKKAGGK</sequence>
<dbReference type="OrthoDB" id="3943049at2759"/>
<comment type="caution">
    <text evidence="2">The sequence shown here is derived from an EMBL/GenBank/DDBJ whole genome shotgun (WGS) entry which is preliminary data.</text>
</comment>
<evidence type="ECO:0000313" key="2">
    <source>
        <dbReference type="EMBL" id="KKA30105.1"/>
    </source>
</evidence>
<protein>
    <submittedName>
        <fullName evidence="2">Uncharacterized protein</fullName>
    </submittedName>
</protein>
<dbReference type="EMBL" id="LAEV01000505">
    <property type="protein sequence ID" value="KKA30105.1"/>
    <property type="molecule type" value="Genomic_DNA"/>
</dbReference>
<gene>
    <name evidence="2" type="ORF">TD95_003059</name>
</gene>
<dbReference type="Proteomes" id="UP000033483">
    <property type="component" value="Unassembled WGS sequence"/>
</dbReference>
<keyword evidence="1" id="KW-0472">Membrane</keyword>
<dbReference type="AlphaFoldDB" id="A0A0F4ZIS4"/>
<reference evidence="2 3" key="1">
    <citation type="submission" date="2015-03" db="EMBL/GenBank/DDBJ databases">
        <authorList>
            <person name="Radwan O."/>
            <person name="Al-Naeli F.A."/>
            <person name="Rendon G.A."/>
            <person name="Fields C."/>
        </authorList>
    </citation>
    <scope>NUCLEOTIDE SEQUENCE [LARGE SCALE GENOMIC DNA]</scope>
    <source>
        <strain evidence="2">CR-DP1</strain>
    </source>
</reference>
<evidence type="ECO:0000313" key="3">
    <source>
        <dbReference type="Proteomes" id="UP000033483"/>
    </source>
</evidence>